<keyword evidence="1" id="KW-0378">Hydrolase</keyword>
<dbReference type="InterPro" id="IPR001087">
    <property type="entry name" value="GDSL"/>
</dbReference>
<organism evidence="4 5">
    <name type="scientific">Sphingomonas quercus</name>
    <dbReference type="NCBI Taxonomy" id="2842451"/>
    <lineage>
        <taxon>Bacteria</taxon>
        <taxon>Pseudomonadati</taxon>
        <taxon>Pseudomonadota</taxon>
        <taxon>Alphaproteobacteria</taxon>
        <taxon>Sphingomonadales</taxon>
        <taxon>Sphingomonadaceae</taxon>
        <taxon>Sphingomonas</taxon>
    </lineage>
</organism>
<dbReference type="PROSITE" id="PS01098">
    <property type="entry name" value="LIPASE_GDSL_SER"/>
    <property type="match status" value="1"/>
</dbReference>
<name>A0ABS6BJ59_9SPHN</name>
<sequence length="335" mass="34090">MKTIGRCLTMLALVVAPCASAQAVNYSGLYVFGDSLVDAGNAFLATGGAEASPINGYYQGRFSNGYNFADYLSLAISGTPTQPALIGGTNVAVGGADAETKPGEVSPSFISQIGLYSGTLGNGPIASDALVLVTFGGNDVRDTIATGGAIDFTAAANDFATGLNLLYALGARNFVITGSPDIGLLPASLAATGGNAVRLGELTDRSMQISDLFEAKTAAFDMLAGVNASFFDLFGYEHDLLADPTAFGLPAGLDTTTPCQIPLGGSPQLANCANSLYFDGIHPTTIVHQAIAGAILAQLDAPAVPEPAAWLTMILGFGGIGVALRRQRLAMPIAA</sequence>
<keyword evidence="2" id="KW-0732">Signal</keyword>
<evidence type="ECO:0000313" key="4">
    <source>
        <dbReference type="EMBL" id="MBU3077466.1"/>
    </source>
</evidence>
<dbReference type="InterPro" id="IPR013424">
    <property type="entry name" value="Ice-binding_C"/>
</dbReference>
<gene>
    <name evidence="4" type="ORF">KOF26_06250</name>
</gene>
<dbReference type="InterPro" id="IPR008265">
    <property type="entry name" value="Lipase_GDSL_AS"/>
</dbReference>
<dbReference type="PANTHER" id="PTHR45648">
    <property type="entry name" value="GDSL LIPASE/ACYLHYDROLASE FAMILY PROTEIN (AFU_ORTHOLOGUE AFUA_4G14700)"/>
    <property type="match status" value="1"/>
</dbReference>
<dbReference type="InterPro" id="IPR051058">
    <property type="entry name" value="GDSL_Est/Lipase"/>
</dbReference>
<dbReference type="Pfam" id="PF07589">
    <property type="entry name" value="PEP-CTERM"/>
    <property type="match status" value="1"/>
</dbReference>
<reference evidence="4 5" key="1">
    <citation type="submission" date="2021-06" db="EMBL/GenBank/DDBJ databases">
        <title>Sphingomonas sp. XMGL2, whole genome shotgun sequencing project.</title>
        <authorList>
            <person name="Zhao G."/>
            <person name="Shen L."/>
        </authorList>
    </citation>
    <scope>NUCLEOTIDE SEQUENCE [LARGE SCALE GENOMIC DNA]</scope>
    <source>
        <strain evidence="4 5">XMGL2</strain>
    </source>
</reference>
<dbReference type="Proteomes" id="UP000776276">
    <property type="component" value="Unassembled WGS sequence"/>
</dbReference>
<evidence type="ECO:0000313" key="5">
    <source>
        <dbReference type="Proteomes" id="UP000776276"/>
    </source>
</evidence>
<keyword evidence="5" id="KW-1185">Reference proteome</keyword>
<feature type="signal peptide" evidence="2">
    <location>
        <begin position="1"/>
        <end position="23"/>
    </location>
</feature>
<protein>
    <submittedName>
        <fullName evidence="4">PEPxxWA-CTERM sorting domain-containing protein</fullName>
    </submittedName>
</protein>
<evidence type="ECO:0000259" key="3">
    <source>
        <dbReference type="Pfam" id="PF07589"/>
    </source>
</evidence>
<dbReference type="Pfam" id="PF00657">
    <property type="entry name" value="Lipase_GDSL"/>
    <property type="match status" value="1"/>
</dbReference>
<proteinExistence type="predicted"/>
<dbReference type="EMBL" id="JAHKRT010000003">
    <property type="protein sequence ID" value="MBU3077466.1"/>
    <property type="molecule type" value="Genomic_DNA"/>
</dbReference>
<feature type="domain" description="Ice-binding protein C-terminal" evidence="3">
    <location>
        <begin position="303"/>
        <end position="326"/>
    </location>
</feature>
<dbReference type="CDD" id="cd01846">
    <property type="entry name" value="fatty_acyltransferase_like"/>
    <property type="match status" value="1"/>
</dbReference>
<evidence type="ECO:0000256" key="1">
    <source>
        <dbReference type="ARBA" id="ARBA00022801"/>
    </source>
</evidence>
<dbReference type="NCBIfam" id="NF035944">
    <property type="entry name" value="PEPxxWA-CTERM"/>
    <property type="match status" value="1"/>
</dbReference>
<dbReference type="PANTHER" id="PTHR45648:SF22">
    <property type="entry name" value="GDSL LIPASE_ACYLHYDROLASE FAMILY PROTEIN (AFU_ORTHOLOGUE AFUA_4G14700)"/>
    <property type="match status" value="1"/>
</dbReference>
<feature type="chain" id="PRO_5045285334" evidence="2">
    <location>
        <begin position="24"/>
        <end position="335"/>
    </location>
</feature>
<comment type="caution">
    <text evidence="4">The sequence shown here is derived from an EMBL/GenBank/DDBJ whole genome shotgun (WGS) entry which is preliminary data.</text>
</comment>
<accession>A0ABS6BJ59</accession>
<evidence type="ECO:0000256" key="2">
    <source>
        <dbReference type="SAM" id="SignalP"/>
    </source>
</evidence>